<name>A0ABD4LLJ3_BACCE</name>
<dbReference type="Proteomes" id="UP000613452">
    <property type="component" value="Unassembled WGS sequence"/>
</dbReference>
<dbReference type="AlphaFoldDB" id="A0ABD4LLJ3"/>
<dbReference type="InterPro" id="IPR055009">
    <property type="entry name" value="MrpR_N_CB"/>
</dbReference>
<dbReference type="Gene3D" id="1.10.443.10">
    <property type="entry name" value="Intergrase catalytic core"/>
    <property type="match status" value="1"/>
</dbReference>
<organism evidence="4 5">
    <name type="scientific">Bacillus cereus</name>
    <dbReference type="NCBI Taxonomy" id="1396"/>
    <lineage>
        <taxon>Bacteria</taxon>
        <taxon>Bacillati</taxon>
        <taxon>Bacillota</taxon>
        <taxon>Bacilli</taxon>
        <taxon>Bacillales</taxon>
        <taxon>Bacillaceae</taxon>
        <taxon>Bacillus</taxon>
        <taxon>Bacillus cereus group</taxon>
    </lineage>
</organism>
<dbReference type="InterPro" id="IPR013762">
    <property type="entry name" value="Integrase-like_cat_sf"/>
</dbReference>
<proteinExistence type="predicted"/>
<gene>
    <name evidence="4" type="ORF">JCR31_28225</name>
</gene>
<dbReference type="EMBL" id="JAEFBZ010000007">
    <property type="protein sequence ID" value="MBK1611732.1"/>
    <property type="molecule type" value="Genomic_DNA"/>
</dbReference>
<dbReference type="Pfam" id="PF22823">
    <property type="entry name" value="MrpR_C_cat"/>
    <property type="match status" value="1"/>
</dbReference>
<dbReference type="Pfam" id="PF22822">
    <property type="entry name" value="MrpR_N_CB"/>
    <property type="match status" value="1"/>
</dbReference>
<reference evidence="4 5" key="1">
    <citation type="submission" date="2020-12" db="EMBL/GenBank/DDBJ databases">
        <title>Genome assembly for a thermostable protease producing Bacillus cereus MAKP1 strain isolated from chicken gut.</title>
        <authorList>
            <person name="Malaviya A."/>
        </authorList>
    </citation>
    <scope>NUCLEOTIDE SEQUENCE [LARGE SCALE GENOMIC DNA]</scope>
    <source>
        <strain evidence="4 5">MAKP1</strain>
    </source>
</reference>
<evidence type="ECO:0000256" key="1">
    <source>
        <dbReference type="ARBA" id="ARBA00023172"/>
    </source>
</evidence>
<dbReference type="RefSeq" id="WP_200152571.1">
    <property type="nucleotide sequence ID" value="NZ_JAEFBZ010000007.1"/>
</dbReference>
<dbReference type="InterPro" id="IPR055008">
    <property type="entry name" value="MrpR_C_cat"/>
</dbReference>
<accession>A0ABD4LLJ3</accession>
<evidence type="ECO:0000313" key="5">
    <source>
        <dbReference type="Proteomes" id="UP000613452"/>
    </source>
</evidence>
<evidence type="ECO:0000259" key="3">
    <source>
        <dbReference type="Pfam" id="PF22823"/>
    </source>
</evidence>
<dbReference type="InterPro" id="IPR011010">
    <property type="entry name" value="DNA_brk_join_enz"/>
</dbReference>
<dbReference type="GO" id="GO:0006310">
    <property type="term" value="P:DNA recombination"/>
    <property type="evidence" value="ECO:0007669"/>
    <property type="project" value="UniProtKB-KW"/>
</dbReference>
<comment type="caution">
    <text evidence="4">The sequence shown here is derived from an EMBL/GenBank/DDBJ whole genome shotgun (WGS) entry which is preliminary data.</text>
</comment>
<feature type="domain" description="MrpR C-terminal catalytic" evidence="3">
    <location>
        <begin position="212"/>
        <end position="390"/>
    </location>
</feature>
<evidence type="ECO:0000313" key="4">
    <source>
        <dbReference type="EMBL" id="MBK1611732.1"/>
    </source>
</evidence>
<protein>
    <submittedName>
        <fullName evidence="4">Uncharacterized protein</fullName>
    </submittedName>
</protein>
<sequence>MKRLDGNVKRELEEVLTALNMDVLVGNKQEITGSLVKTIGKQAVEDIFDNKDIDTLESLEIRQQKAVLNKIYAFSKNEELNPFRVFLWELTGKFYNKDFKVQFINSMINNYTEESIKNMAIVFDRTASEEERLGKDLYDFDTDELGEAFKSLKLKTARSLQNHVSKIKQYIEYAIETGVASRSFNHALSYNTIKKIEKFVDADSNMIFDKDEIMDMAMYSDNSQDGVILSLIFDGVSFKDNYTELVELTKKNVDFDNNEINLPERKEGDRIVEARTIPISPETSRLVNRAIEDTEYVSITGETSRKYKLAESIHILRGVRKGREKINWRNISQRILRIAETEQKENLNATTVSYSGQVYYAYQLIRNGMGIDDAVDMILKRFGLAINATSRYHLKNRVETHLNNLPR</sequence>
<keyword evidence="1" id="KW-0233">DNA recombination</keyword>
<evidence type="ECO:0000259" key="2">
    <source>
        <dbReference type="Pfam" id="PF22822"/>
    </source>
</evidence>
<feature type="domain" description="MrpR N-terminal core-binding" evidence="2">
    <location>
        <begin position="94"/>
        <end position="176"/>
    </location>
</feature>
<dbReference type="SUPFAM" id="SSF56349">
    <property type="entry name" value="DNA breaking-rejoining enzymes"/>
    <property type="match status" value="1"/>
</dbReference>